<proteinExistence type="predicted"/>
<evidence type="ECO:0000313" key="1">
    <source>
        <dbReference type="EMBL" id="KAI0093700.1"/>
    </source>
</evidence>
<protein>
    <submittedName>
        <fullName evidence="1">N-acetyltransferase B complex non catalytic subunit-domain-containing protein</fullName>
    </submittedName>
</protein>
<name>A0ACB8UJ06_9APHY</name>
<reference evidence="1" key="1">
    <citation type="journal article" date="2021" name="Environ. Microbiol.">
        <title>Gene family expansions and transcriptome signatures uncover fungal adaptations to wood decay.</title>
        <authorList>
            <person name="Hage H."/>
            <person name="Miyauchi S."/>
            <person name="Viragh M."/>
            <person name="Drula E."/>
            <person name="Min B."/>
            <person name="Chaduli D."/>
            <person name="Navarro D."/>
            <person name="Favel A."/>
            <person name="Norest M."/>
            <person name="Lesage-Meessen L."/>
            <person name="Balint B."/>
            <person name="Merenyi Z."/>
            <person name="de Eugenio L."/>
            <person name="Morin E."/>
            <person name="Martinez A.T."/>
            <person name="Baldrian P."/>
            <person name="Stursova M."/>
            <person name="Martinez M.J."/>
            <person name="Novotny C."/>
            <person name="Magnuson J.K."/>
            <person name="Spatafora J.W."/>
            <person name="Maurice S."/>
            <person name="Pangilinan J."/>
            <person name="Andreopoulos W."/>
            <person name="LaButti K."/>
            <person name="Hundley H."/>
            <person name="Na H."/>
            <person name="Kuo A."/>
            <person name="Barry K."/>
            <person name="Lipzen A."/>
            <person name="Henrissat B."/>
            <person name="Riley R."/>
            <person name="Ahrendt S."/>
            <person name="Nagy L.G."/>
            <person name="Grigoriev I.V."/>
            <person name="Martin F."/>
            <person name="Rosso M.N."/>
        </authorList>
    </citation>
    <scope>NUCLEOTIDE SEQUENCE</scope>
    <source>
        <strain evidence="1">CBS 384.51</strain>
    </source>
</reference>
<dbReference type="EMBL" id="MU274901">
    <property type="protein sequence ID" value="KAI0093700.1"/>
    <property type="molecule type" value="Genomic_DNA"/>
</dbReference>
<sequence>MSAALDRQIRQIYDALDTGSNKAAIVACTKLLKKQPNNDLAKALKALALVRSQKVEESLVLCDEVLAAKPSDESVLNAMSHVLRGLGRHLDIISMYETAWKQQPLNEELGINVFSANTRAANWKAAQQVATKLHKQFKEERFLYWSIFCAVLQANDPLTPEALRPVLFKLAHRLITSASTPSYFSADRFYVNLVILKELELWDEATTLLSSDIGQAISNTSLSVDELRRDIWKLKGSIKEEGERAQARILEKEDRNWLEFISILDATFAGLEGEASAENAEEYKSNVAKSQQFFAQIADKDGLRDRSAPLALLELEKRALRHSLSTDVAALYTLVESYFENFGDKTCAYEDLQSYVVLLKGADADKWKLYLEQRAVISSNLDGLRRSINAFKLLRYTISASSQTVDSETALAKLYVEAYFDALKFGKNLPETERQPADDFAILAGQTFVSLWKLIGGDEGLKYLYNAIALLDFAVGKSKDSYHIKLMLIRIYLLLGAPSMALEQYRALNLKQVQTDTLSHLVLARASNFALASLGDLTYSNECMEASQIYVNNASDTSEFIVRAFVQEKYTQIPEFSALEDRLENSLQRDLMKVEHVRMRLAHEVINTELVDMELIELKFIFDRFHHDNRDFDIIPNFQPHNTPSFDEQTRLFGKTPNQEWLSAFLKIYIRAFQQASDLDDTVEDKLLIGDRPKPHISAANKGPIRERVAEKLQEEIDELTSDEAALFEFTSALGNWLEPHHDHIRPPPSQVMSEVARLSELKSGQQPKGFQIPVPENGSNGQTKKDEEPPAVQEPSEVVTKFFTNMKERFDVVLGSSALPPELLHIVALTQEAFLIFNVVITRFKPSAVVKAHKLSQLVQYFKDIRTSALEVLNQMSAELKKLADVQADAAARASFVDACKALEGSAELDHESIVSVAKRITEARKAIFEGISSGTAKVAKTYAA</sequence>
<gene>
    <name evidence="1" type="ORF">BDY19DRAFT_1012961</name>
</gene>
<organism evidence="1 2">
    <name type="scientific">Irpex rosettiformis</name>
    <dbReference type="NCBI Taxonomy" id="378272"/>
    <lineage>
        <taxon>Eukaryota</taxon>
        <taxon>Fungi</taxon>
        <taxon>Dikarya</taxon>
        <taxon>Basidiomycota</taxon>
        <taxon>Agaricomycotina</taxon>
        <taxon>Agaricomycetes</taxon>
        <taxon>Polyporales</taxon>
        <taxon>Irpicaceae</taxon>
        <taxon>Irpex</taxon>
    </lineage>
</organism>
<dbReference type="Proteomes" id="UP001055072">
    <property type="component" value="Unassembled WGS sequence"/>
</dbReference>
<evidence type="ECO:0000313" key="2">
    <source>
        <dbReference type="Proteomes" id="UP001055072"/>
    </source>
</evidence>
<comment type="caution">
    <text evidence="1">The sequence shown here is derived from an EMBL/GenBank/DDBJ whole genome shotgun (WGS) entry which is preliminary data.</text>
</comment>
<keyword evidence="2" id="KW-1185">Reference proteome</keyword>
<accession>A0ACB8UJ06</accession>